<dbReference type="CDD" id="cd14014">
    <property type="entry name" value="STKc_PknB_like"/>
    <property type="match status" value="1"/>
</dbReference>
<dbReference type="Pfam" id="PF00069">
    <property type="entry name" value="Pkinase"/>
    <property type="match status" value="1"/>
</dbReference>
<evidence type="ECO:0000256" key="2">
    <source>
        <dbReference type="ARBA" id="ARBA00022741"/>
    </source>
</evidence>
<dbReference type="InterPro" id="IPR008271">
    <property type="entry name" value="Ser/Thr_kinase_AS"/>
</dbReference>
<protein>
    <submittedName>
        <fullName evidence="7">Serine/threonine protein kinase</fullName>
    </submittedName>
</protein>
<dbReference type="SUPFAM" id="SSF56112">
    <property type="entry name" value="Protein kinase-like (PK-like)"/>
    <property type="match status" value="1"/>
</dbReference>
<evidence type="ECO:0000256" key="3">
    <source>
        <dbReference type="ARBA" id="ARBA00022777"/>
    </source>
</evidence>
<sequence>MKGSPPHLIHPGFLSPGAMVDSFRLEQRLSSGGFGVVYLATRQGRSYALKFALRRAASAPHDRKRTDDRMKRELACLLRLQHRHIVRVLAHGRWPDLEDGYFYLVMEFVQGDTLRVWALRHRPTLRQALRLFIALADALGTAHQQGIFHRDLKPANILVRPNGEPVIVDWGAGDYAHSTPLTQEHLPPGTPVYRSPESLHFARLHAEDPEARYEFQPADDLYALGVTFYELLTGQSPFFSAAERQRLDAEIELRIPTPPHELHPFLPVTLSQAVMRLLSKDPRQRHATAEALERDLGSLDDGSAAWEALLPAPAGSEEPDVSAEAGPPQLARLPRRLAWGAVLAGGLGGLALAASSLSSWMRPVAPMSPPPSEASKASLAPGSSPVTEPPSPSTSALPPPATRKDDPPMKKRQTLSPDAKRAPAPGSPEWCLLVPAAVAAMNTACATMQATPPPGDCPPKIVAAMIERQWFPYAEAPDTGSPFLVFLDASRPNTEDVVALRSGEVVSRVYKSQLEDLPKGTLLHGRLWIPVQGNAWARWTEAELPDGRKLPVCFISMPIERWKNDREGSDDGPFLRNLLQSRPAKRWEQQFKYYDL</sequence>
<evidence type="ECO:0000313" key="8">
    <source>
        <dbReference type="Proteomes" id="UP000028725"/>
    </source>
</evidence>
<evidence type="ECO:0000259" key="6">
    <source>
        <dbReference type="PROSITE" id="PS50011"/>
    </source>
</evidence>
<name>A0A085WTW8_9BACT</name>
<feature type="region of interest" description="Disordered" evidence="5">
    <location>
        <begin position="365"/>
        <end position="426"/>
    </location>
</feature>
<dbReference type="EMBL" id="JMCB01000002">
    <property type="protein sequence ID" value="KFE71131.1"/>
    <property type="molecule type" value="Genomic_DNA"/>
</dbReference>
<comment type="caution">
    <text evidence="7">The sequence shown here is derived from an EMBL/GenBank/DDBJ whole genome shotgun (WGS) entry which is preliminary data.</text>
</comment>
<keyword evidence="1" id="KW-0808">Transferase</keyword>
<dbReference type="AlphaFoldDB" id="A0A085WTW8"/>
<dbReference type="SMART" id="SM00220">
    <property type="entry name" value="S_TKc"/>
    <property type="match status" value="1"/>
</dbReference>
<dbReference type="InterPro" id="IPR000719">
    <property type="entry name" value="Prot_kinase_dom"/>
</dbReference>
<keyword evidence="4" id="KW-0067">ATP-binding</keyword>
<dbReference type="GO" id="GO:0004674">
    <property type="term" value="F:protein serine/threonine kinase activity"/>
    <property type="evidence" value="ECO:0007669"/>
    <property type="project" value="UniProtKB-KW"/>
</dbReference>
<feature type="domain" description="Protein kinase" evidence="6">
    <location>
        <begin position="23"/>
        <end position="299"/>
    </location>
</feature>
<organism evidence="7 8">
    <name type="scientific">Hyalangium minutum</name>
    <dbReference type="NCBI Taxonomy" id="394096"/>
    <lineage>
        <taxon>Bacteria</taxon>
        <taxon>Pseudomonadati</taxon>
        <taxon>Myxococcota</taxon>
        <taxon>Myxococcia</taxon>
        <taxon>Myxococcales</taxon>
        <taxon>Cystobacterineae</taxon>
        <taxon>Archangiaceae</taxon>
        <taxon>Hyalangium</taxon>
    </lineage>
</organism>
<dbReference type="RefSeq" id="WP_052419707.1">
    <property type="nucleotide sequence ID" value="NZ_JMCB01000002.1"/>
</dbReference>
<evidence type="ECO:0000256" key="5">
    <source>
        <dbReference type="SAM" id="MobiDB-lite"/>
    </source>
</evidence>
<dbReference type="STRING" id="394096.DB31_3261"/>
<dbReference type="PROSITE" id="PS00108">
    <property type="entry name" value="PROTEIN_KINASE_ST"/>
    <property type="match status" value="1"/>
</dbReference>
<keyword evidence="7" id="KW-0723">Serine/threonine-protein kinase</keyword>
<dbReference type="OrthoDB" id="9801841at2"/>
<dbReference type="PANTHER" id="PTHR43289:SF6">
    <property type="entry name" value="SERINE_THREONINE-PROTEIN KINASE NEKL-3"/>
    <property type="match status" value="1"/>
</dbReference>
<dbReference type="Gene3D" id="3.30.200.20">
    <property type="entry name" value="Phosphorylase Kinase, domain 1"/>
    <property type="match status" value="1"/>
</dbReference>
<proteinExistence type="predicted"/>
<evidence type="ECO:0000256" key="4">
    <source>
        <dbReference type="ARBA" id="ARBA00022840"/>
    </source>
</evidence>
<keyword evidence="8" id="KW-1185">Reference proteome</keyword>
<feature type="compositionally biased region" description="Pro residues" evidence="5">
    <location>
        <begin position="387"/>
        <end position="401"/>
    </location>
</feature>
<gene>
    <name evidence="7" type="ORF">DB31_3261</name>
</gene>
<dbReference type="InterPro" id="IPR011009">
    <property type="entry name" value="Kinase-like_dom_sf"/>
</dbReference>
<dbReference type="Proteomes" id="UP000028725">
    <property type="component" value="Unassembled WGS sequence"/>
</dbReference>
<evidence type="ECO:0000256" key="1">
    <source>
        <dbReference type="ARBA" id="ARBA00022679"/>
    </source>
</evidence>
<dbReference type="GO" id="GO:0005524">
    <property type="term" value="F:ATP binding"/>
    <property type="evidence" value="ECO:0007669"/>
    <property type="project" value="UniProtKB-KW"/>
</dbReference>
<accession>A0A085WTW8</accession>
<keyword evidence="3 7" id="KW-0418">Kinase</keyword>
<reference evidence="7 8" key="1">
    <citation type="submission" date="2014-04" db="EMBL/GenBank/DDBJ databases">
        <title>Genome assembly of Hyalangium minutum DSM 14724.</title>
        <authorList>
            <person name="Sharma G."/>
            <person name="Subramanian S."/>
        </authorList>
    </citation>
    <scope>NUCLEOTIDE SEQUENCE [LARGE SCALE GENOMIC DNA]</scope>
    <source>
        <strain evidence="7 8">DSM 14724</strain>
    </source>
</reference>
<evidence type="ECO:0000313" key="7">
    <source>
        <dbReference type="EMBL" id="KFE71131.1"/>
    </source>
</evidence>
<dbReference type="PANTHER" id="PTHR43289">
    <property type="entry name" value="MITOGEN-ACTIVATED PROTEIN KINASE KINASE KINASE 20-RELATED"/>
    <property type="match status" value="1"/>
</dbReference>
<dbReference type="PROSITE" id="PS50011">
    <property type="entry name" value="PROTEIN_KINASE_DOM"/>
    <property type="match status" value="1"/>
</dbReference>
<dbReference type="Gene3D" id="1.10.510.10">
    <property type="entry name" value="Transferase(Phosphotransferase) domain 1"/>
    <property type="match status" value="1"/>
</dbReference>
<keyword evidence="2" id="KW-0547">Nucleotide-binding</keyword>